<gene>
    <name evidence="1" type="ORF">HR15_11390</name>
</gene>
<organism evidence="1 2">
    <name type="scientific">Porphyromonas gulae</name>
    <dbReference type="NCBI Taxonomy" id="111105"/>
    <lineage>
        <taxon>Bacteria</taxon>
        <taxon>Pseudomonadati</taxon>
        <taxon>Bacteroidota</taxon>
        <taxon>Bacteroidia</taxon>
        <taxon>Bacteroidales</taxon>
        <taxon>Porphyromonadaceae</taxon>
        <taxon>Porphyromonas</taxon>
    </lineage>
</organism>
<sequence>MSFTYRYSVVVIRICVTEKRSTIRPLPLIALIQERANGSKYSPPIEDLSAVHAAEKYVLCAGEFLKVSSMKPPEKHCSIITIKERNFGSFAISLPKSLAEREGHQFGQQHKNVTCTEKS</sequence>
<dbReference type="Proteomes" id="UP000030146">
    <property type="component" value="Unassembled WGS sequence"/>
</dbReference>
<protein>
    <submittedName>
        <fullName evidence="1">Uncharacterized protein</fullName>
    </submittedName>
</protein>
<dbReference type="AlphaFoldDB" id="A0A0A2EZ06"/>
<dbReference type="EMBL" id="JRAK01000153">
    <property type="protein sequence ID" value="KGN84158.1"/>
    <property type="molecule type" value="Genomic_DNA"/>
</dbReference>
<accession>A0A0A2EZ06</accession>
<proteinExistence type="predicted"/>
<reference evidence="1 2" key="1">
    <citation type="submission" date="2014-08" db="EMBL/GenBank/DDBJ databases">
        <title>Porphyromonas gulae strain:COT-052_OH3439 Genome sequencing.</title>
        <authorList>
            <person name="Wallis C."/>
            <person name="Deusch O."/>
            <person name="O'Flynn C."/>
            <person name="Davis I."/>
            <person name="Jospin G."/>
            <person name="Darling A.E."/>
            <person name="Coil D.A."/>
            <person name="Alexiev A."/>
            <person name="Horsfall A."/>
            <person name="Kirkwood N."/>
            <person name="Harris S."/>
            <person name="Eisen J.A."/>
        </authorList>
    </citation>
    <scope>NUCLEOTIDE SEQUENCE [LARGE SCALE GENOMIC DNA]</scope>
    <source>
        <strain evidence="2">COT-052 OH3439</strain>
    </source>
</reference>
<keyword evidence="2" id="KW-1185">Reference proteome</keyword>
<name>A0A0A2EZ06_9PORP</name>
<evidence type="ECO:0000313" key="2">
    <source>
        <dbReference type="Proteomes" id="UP000030146"/>
    </source>
</evidence>
<comment type="caution">
    <text evidence="1">The sequence shown here is derived from an EMBL/GenBank/DDBJ whole genome shotgun (WGS) entry which is preliminary data.</text>
</comment>
<evidence type="ECO:0000313" key="1">
    <source>
        <dbReference type="EMBL" id="KGN84158.1"/>
    </source>
</evidence>